<dbReference type="EMBL" id="BOPH01000034">
    <property type="protein sequence ID" value="GIJ67975.1"/>
    <property type="molecule type" value="Genomic_DNA"/>
</dbReference>
<proteinExistence type="predicted"/>
<dbReference type="GO" id="GO:0004252">
    <property type="term" value="F:serine-type endopeptidase activity"/>
    <property type="evidence" value="ECO:0007669"/>
    <property type="project" value="InterPro"/>
</dbReference>
<dbReference type="InterPro" id="IPR011042">
    <property type="entry name" value="6-blade_b-propeller_TolB-like"/>
</dbReference>
<dbReference type="InterPro" id="IPR002471">
    <property type="entry name" value="Pept_S9_AS"/>
</dbReference>
<evidence type="ECO:0000256" key="1">
    <source>
        <dbReference type="ARBA" id="ARBA00022801"/>
    </source>
</evidence>
<accession>A0A8J4EA66</accession>
<evidence type="ECO:0000256" key="2">
    <source>
        <dbReference type="ARBA" id="ARBA00022990"/>
    </source>
</evidence>
<dbReference type="PANTHER" id="PTHR42776">
    <property type="entry name" value="SERINE PEPTIDASE S9 FAMILY MEMBER"/>
    <property type="match status" value="1"/>
</dbReference>
<evidence type="ECO:0000313" key="7">
    <source>
        <dbReference type="EMBL" id="GIJ67975.1"/>
    </source>
</evidence>
<dbReference type="Gene3D" id="2.120.10.30">
    <property type="entry name" value="TolB, C-terminal domain"/>
    <property type="match status" value="3"/>
</dbReference>
<keyword evidence="2" id="KW-0007">Acetylation</keyword>
<evidence type="ECO:0000256" key="3">
    <source>
        <dbReference type="ARBA" id="ARBA00032284"/>
    </source>
</evidence>
<dbReference type="Proteomes" id="UP000635606">
    <property type="component" value="Unassembled WGS sequence"/>
</dbReference>
<evidence type="ECO:0000313" key="8">
    <source>
        <dbReference type="Proteomes" id="UP000635606"/>
    </source>
</evidence>
<feature type="domain" description="Peptidase S9 prolyl oligopeptidase catalytic" evidence="6">
    <location>
        <begin position="382"/>
        <end position="585"/>
    </location>
</feature>
<dbReference type="SUPFAM" id="SSF82171">
    <property type="entry name" value="DPP6 N-terminal domain-like"/>
    <property type="match status" value="1"/>
</dbReference>
<dbReference type="Gene3D" id="3.40.50.1820">
    <property type="entry name" value="alpha/beta hydrolase"/>
    <property type="match status" value="1"/>
</dbReference>
<name>A0A8J4EA66_9ACTN</name>
<keyword evidence="1" id="KW-0378">Hydrolase</keyword>
<dbReference type="Pfam" id="PF00326">
    <property type="entry name" value="Peptidase_S9"/>
    <property type="match status" value="1"/>
</dbReference>
<dbReference type="InterPro" id="IPR001375">
    <property type="entry name" value="Peptidase_S9_cat"/>
</dbReference>
<organism evidence="7 8">
    <name type="scientific">Virgisporangium ochraceum</name>
    <dbReference type="NCBI Taxonomy" id="65505"/>
    <lineage>
        <taxon>Bacteria</taxon>
        <taxon>Bacillati</taxon>
        <taxon>Actinomycetota</taxon>
        <taxon>Actinomycetes</taxon>
        <taxon>Micromonosporales</taxon>
        <taxon>Micromonosporaceae</taxon>
        <taxon>Virgisporangium</taxon>
    </lineage>
</organism>
<evidence type="ECO:0000256" key="4">
    <source>
        <dbReference type="ARBA" id="ARBA00032596"/>
    </source>
</evidence>
<comment type="caution">
    <text evidence="7">The sequence shown here is derived from an EMBL/GenBank/DDBJ whole genome shotgun (WGS) entry which is preliminary data.</text>
</comment>
<dbReference type="GO" id="GO:0006508">
    <property type="term" value="P:proteolysis"/>
    <property type="evidence" value="ECO:0007669"/>
    <property type="project" value="InterPro"/>
</dbReference>
<dbReference type="SUPFAM" id="SSF53474">
    <property type="entry name" value="alpha/beta-Hydrolases"/>
    <property type="match status" value="1"/>
</dbReference>
<evidence type="ECO:0000256" key="5">
    <source>
        <dbReference type="ARBA" id="ARBA00045885"/>
    </source>
</evidence>
<dbReference type="PROSITE" id="PS00708">
    <property type="entry name" value="PRO_ENDOPEP_SER"/>
    <property type="match status" value="1"/>
</dbReference>
<protein>
    <recommendedName>
        <fullName evidence="4">Acyl-peptide hydrolase</fullName>
    </recommendedName>
    <alternativeName>
        <fullName evidence="3">Acylaminoacyl-peptidase</fullName>
    </alternativeName>
</protein>
<reference evidence="7" key="1">
    <citation type="submission" date="2021-01" db="EMBL/GenBank/DDBJ databases">
        <title>Whole genome shotgun sequence of Virgisporangium ochraceum NBRC 16418.</title>
        <authorList>
            <person name="Komaki H."/>
            <person name="Tamura T."/>
        </authorList>
    </citation>
    <scope>NUCLEOTIDE SEQUENCE</scope>
    <source>
        <strain evidence="7">NBRC 16418</strain>
    </source>
</reference>
<dbReference type="InterPro" id="IPR029058">
    <property type="entry name" value="AB_hydrolase_fold"/>
</dbReference>
<sequence>MSPDGSHVAYVDDASGQFNISVQALKGGPARRLTSLVDSAVRRVVWHPSGRSLIFQADIGGTEKIQLFQVGIDGGDTQALTDTPEASFALAIGAPVSPDERRLAFSGNDRNRAVQDVLVKDLASGVVERVFDAGGRMYAGHWSPDGTRLTAVDWRENNSDHVVYLVGADGGAPLRLTPDTGEPAIYGLGPWLPDGSGFLVVSNAGREFAGLAVLDAETGELSWLDVPDWDVERAALSTDGKTLIWTVNIDGGSQFRGRDLSSGAALPLPELPMGVVREHAVSPDGRHLIFGFASATSPWNVVVLDLATGDLRSLTDNGPSVADPAGLVEPERVRYLADDGLEIPAALYRPRGVTDRVGVVLAIHGGPAAQELPEYSYDGFYQALLGRGLAVLAPDVRGSSGYGKSYLRLSFRDWGGGDLGDCAAAVRWLREQPWVDPDRIGVYGGSYGGFLTLSCVSRLADLNWAAAVDVCGPSNLVTFTRSQPPTWRHKVAVMVGDPDTDEDFLRSRSPVTYADEIRAPLFVVQGANDPRVPQPESDQIVERLRARGVPVRYDVYPDEGHGFSKRENLARMRTDVVNFLAEHLGPADRS</sequence>
<dbReference type="AlphaFoldDB" id="A0A8J4EA66"/>
<evidence type="ECO:0000259" key="6">
    <source>
        <dbReference type="Pfam" id="PF00326"/>
    </source>
</evidence>
<comment type="function">
    <text evidence="5">This enzyme catalyzes the hydrolysis of the N-terminal peptide bond of an N-acetylated peptide to generate an N-acetylated amino acid and a peptide with a free N-terminus. It preferentially cleaves off Ac-Ala, Ac-Met and Ac-Ser. Also, involved in the degradation of oxidized and glycated proteins.</text>
</comment>
<gene>
    <name evidence="7" type="ORF">Voc01_028920</name>
</gene>
<keyword evidence="8" id="KW-1185">Reference proteome</keyword>
<dbReference type="PANTHER" id="PTHR42776:SF27">
    <property type="entry name" value="DIPEPTIDYL PEPTIDASE FAMILY MEMBER 6"/>
    <property type="match status" value="1"/>
</dbReference>